<gene>
    <name evidence="8" type="ORF">BO71DRAFT_324029</name>
</gene>
<evidence type="ECO:0000313" key="9">
    <source>
        <dbReference type="Proteomes" id="UP000247810"/>
    </source>
</evidence>
<feature type="region of interest" description="Disordered" evidence="6">
    <location>
        <begin position="1"/>
        <end position="20"/>
    </location>
</feature>
<evidence type="ECO:0000259" key="7">
    <source>
        <dbReference type="PROSITE" id="PS50048"/>
    </source>
</evidence>
<feature type="compositionally biased region" description="Low complexity" evidence="6">
    <location>
        <begin position="608"/>
        <end position="621"/>
    </location>
</feature>
<evidence type="ECO:0000313" key="8">
    <source>
        <dbReference type="EMBL" id="PYH95061.1"/>
    </source>
</evidence>
<dbReference type="SUPFAM" id="SSF57701">
    <property type="entry name" value="Zn2/Cys6 DNA-binding domain"/>
    <property type="match status" value="1"/>
</dbReference>
<keyword evidence="1" id="KW-0479">Metal-binding</keyword>
<evidence type="ECO:0000256" key="3">
    <source>
        <dbReference type="ARBA" id="ARBA00023125"/>
    </source>
</evidence>
<feature type="region of interest" description="Disordered" evidence="6">
    <location>
        <begin position="598"/>
        <end position="628"/>
    </location>
</feature>
<dbReference type="VEuPathDB" id="FungiDB:BO71DRAFT_324029"/>
<feature type="region of interest" description="Disordered" evidence="6">
    <location>
        <begin position="75"/>
        <end position="111"/>
    </location>
</feature>
<proteinExistence type="predicted"/>
<evidence type="ECO:0000256" key="2">
    <source>
        <dbReference type="ARBA" id="ARBA00023015"/>
    </source>
</evidence>
<dbReference type="CDD" id="cd00067">
    <property type="entry name" value="GAL4"/>
    <property type="match status" value="1"/>
</dbReference>
<dbReference type="GO" id="GO:0006351">
    <property type="term" value="P:DNA-templated transcription"/>
    <property type="evidence" value="ECO:0007669"/>
    <property type="project" value="InterPro"/>
</dbReference>
<sequence length="680" mass="76937">MAPGKARGGLQHRGAVEDRSNARRSMVACNRCRNRKTRCAGNPPYPCAACEEVGHACVYSEAEKRVSIPESYFRQLQSQAHAHRRGHSTDEGRSSSSFPNPTASIQTSPYNNAEVPLERDDWWYNGTEHLFLNRSGEHHFVGASSTTHLAKRLNPTSTNLAWDVRPLYDDPSSLRRTAPRGLPQLPPFEYAKRLYWVQYVYIGTIFSLIQPHDFEERLHIVYNQPPDVLGRESCLAYCQVLLVIAFGLMYSVNQWSGDEGPPGFKYFKHALRFLPDIHEEGSIFFVEVLCYVAYYMQNLNRRDAAFLYIGLALRMAISLGLHQEVLDPTISEEDRNRRRRAWWSVYSLDRLLSVKSGNPITIHDEDIGTTWPQPVSATDVVPWPSVVLTYYTQLSRILGRIGEEIYRKKPRSGSNLLASVQSITDELSDWLRRIPDRLRIDFSRLGTHINRESVSIFLHFYSCVNMTARPLVFYVIQRRLDAETGSPLMTDWRQGLSQNTVAVIESCIAAARATTLIMDAAAKHNLIATYGYLDGEYVFSAALLLVMVNAAFPHNDANARAMELSLNLLRGMADRGNTNLTARHSLLLELRSSIGPNHAKKDGEVVDTPATPSTTQQATPSNAVEPPVQTAPWTPHQDLPSMQEISFNFDINDDPGLWEEVLDQINIDMDTDWIENTLKR</sequence>
<keyword evidence="2" id="KW-0805">Transcription regulation</keyword>
<dbReference type="InterPro" id="IPR007219">
    <property type="entry name" value="XnlR_reg_dom"/>
</dbReference>
<keyword evidence="4" id="KW-0804">Transcription</keyword>
<dbReference type="OrthoDB" id="3266505at2759"/>
<dbReference type="SMART" id="SM00906">
    <property type="entry name" value="Fungal_trans"/>
    <property type="match status" value="1"/>
</dbReference>
<dbReference type="STRING" id="1448320.A0A319DCT1"/>
<dbReference type="Gene3D" id="4.10.240.10">
    <property type="entry name" value="Zn(2)-C6 fungal-type DNA-binding domain"/>
    <property type="match status" value="1"/>
</dbReference>
<dbReference type="Proteomes" id="UP000247810">
    <property type="component" value="Unassembled WGS sequence"/>
</dbReference>
<evidence type="ECO:0000256" key="6">
    <source>
        <dbReference type="SAM" id="MobiDB-lite"/>
    </source>
</evidence>
<dbReference type="GO" id="GO:0000981">
    <property type="term" value="F:DNA-binding transcription factor activity, RNA polymerase II-specific"/>
    <property type="evidence" value="ECO:0007669"/>
    <property type="project" value="InterPro"/>
</dbReference>
<reference evidence="8 9" key="1">
    <citation type="submission" date="2018-02" db="EMBL/GenBank/DDBJ databases">
        <title>The genomes of Aspergillus section Nigri reveals drivers in fungal speciation.</title>
        <authorList>
            <consortium name="DOE Joint Genome Institute"/>
            <person name="Vesth T.C."/>
            <person name="Nybo J."/>
            <person name="Theobald S."/>
            <person name="Brandl J."/>
            <person name="Frisvad J.C."/>
            <person name="Nielsen K.F."/>
            <person name="Lyhne E.K."/>
            <person name="Kogle M.E."/>
            <person name="Kuo A."/>
            <person name="Riley R."/>
            <person name="Clum A."/>
            <person name="Nolan M."/>
            <person name="Lipzen A."/>
            <person name="Salamov A."/>
            <person name="Henrissat B."/>
            <person name="Wiebenga A."/>
            <person name="De vries R.P."/>
            <person name="Grigoriev I.V."/>
            <person name="Mortensen U.H."/>
            <person name="Andersen M.R."/>
            <person name="Baker S.E."/>
        </authorList>
    </citation>
    <scope>NUCLEOTIDE SEQUENCE [LARGE SCALE GENOMIC DNA]</scope>
    <source>
        <strain evidence="8 9">CBS 707.79</strain>
    </source>
</reference>
<keyword evidence="5" id="KW-0539">Nucleus</keyword>
<protein>
    <submittedName>
        <fullName evidence="8">C6 transcription factor</fullName>
    </submittedName>
</protein>
<dbReference type="Pfam" id="PF00172">
    <property type="entry name" value="Zn_clus"/>
    <property type="match status" value="1"/>
</dbReference>
<feature type="domain" description="Zn(2)-C6 fungal-type" evidence="7">
    <location>
        <begin position="28"/>
        <end position="59"/>
    </location>
</feature>
<dbReference type="PROSITE" id="PS50048">
    <property type="entry name" value="ZN2_CY6_FUNGAL_2"/>
    <property type="match status" value="1"/>
</dbReference>
<dbReference type="PANTHER" id="PTHR47424:SF6">
    <property type="entry name" value="PROLINE UTILIZATION TRANS-ACTIVATOR"/>
    <property type="match status" value="1"/>
</dbReference>
<accession>A0A319DCT1</accession>
<evidence type="ECO:0000256" key="5">
    <source>
        <dbReference type="ARBA" id="ARBA00023242"/>
    </source>
</evidence>
<dbReference type="EMBL" id="KZ825860">
    <property type="protein sequence ID" value="PYH95061.1"/>
    <property type="molecule type" value="Genomic_DNA"/>
</dbReference>
<evidence type="ECO:0000256" key="1">
    <source>
        <dbReference type="ARBA" id="ARBA00022723"/>
    </source>
</evidence>
<keyword evidence="9" id="KW-1185">Reference proteome</keyword>
<dbReference type="CDD" id="cd12148">
    <property type="entry name" value="fungal_TF_MHR"/>
    <property type="match status" value="1"/>
</dbReference>
<dbReference type="InterPro" id="IPR036864">
    <property type="entry name" value="Zn2-C6_fun-type_DNA-bd_sf"/>
</dbReference>
<dbReference type="PROSITE" id="PS00463">
    <property type="entry name" value="ZN2_CY6_FUNGAL_1"/>
    <property type="match status" value="1"/>
</dbReference>
<feature type="compositionally biased region" description="Polar residues" evidence="6">
    <location>
        <begin position="94"/>
        <end position="111"/>
    </location>
</feature>
<dbReference type="InterPro" id="IPR051127">
    <property type="entry name" value="Fungal_SecMet_Regulators"/>
</dbReference>
<dbReference type="GO" id="GO:0008270">
    <property type="term" value="F:zinc ion binding"/>
    <property type="evidence" value="ECO:0007669"/>
    <property type="project" value="InterPro"/>
</dbReference>
<dbReference type="GO" id="GO:0009893">
    <property type="term" value="P:positive regulation of metabolic process"/>
    <property type="evidence" value="ECO:0007669"/>
    <property type="project" value="UniProtKB-ARBA"/>
</dbReference>
<dbReference type="AlphaFoldDB" id="A0A319DCT1"/>
<organism evidence="8 9">
    <name type="scientific">Aspergillus ellipticus CBS 707.79</name>
    <dbReference type="NCBI Taxonomy" id="1448320"/>
    <lineage>
        <taxon>Eukaryota</taxon>
        <taxon>Fungi</taxon>
        <taxon>Dikarya</taxon>
        <taxon>Ascomycota</taxon>
        <taxon>Pezizomycotina</taxon>
        <taxon>Eurotiomycetes</taxon>
        <taxon>Eurotiomycetidae</taxon>
        <taxon>Eurotiales</taxon>
        <taxon>Aspergillaceae</taxon>
        <taxon>Aspergillus</taxon>
        <taxon>Aspergillus subgen. Circumdati</taxon>
    </lineage>
</organism>
<dbReference type="GO" id="GO:0003677">
    <property type="term" value="F:DNA binding"/>
    <property type="evidence" value="ECO:0007669"/>
    <property type="project" value="UniProtKB-KW"/>
</dbReference>
<keyword evidence="3" id="KW-0238">DNA-binding</keyword>
<name>A0A319DCT1_9EURO</name>
<dbReference type="PANTHER" id="PTHR47424">
    <property type="entry name" value="REGULATORY PROTEIN GAL4"/>
    <property type="match status" value="1"/>
</dbReference>
<dbReference type="Pfam" id="PF04082">
    <property type="entry name" value="Fungal_trans"/>
    <property type="match status" value="1"/>
</dbReference>
<dbReference type="InterPro" id="IPR001138">
    <property type="entry name" value="Zn2Cys6_DnaBD"/>
</dbReference>
<dbReference type="SMART" id="SM00066">
    <property type="entry name" value="GAL4"/>
    <property type="match status" value="1"/>
</dbReference>
<evidence type="ECO:0000256" key="4">
    <source>
        <dbReference type="ARBA" id="ARBA00023163"/>
    </source>
</evidence>